<feature type="chain" id="PRO_5037917246" evidence="5">
    <location>
        <begin position="36"/>
        <end position="717"/>
    </location>
</feature>
<comment type="caution">
    <text evidence="7">The sequence shown here is derived from an EMBL/GenBank/DDBJ whole genome shotgun (WGS) entry which is preliminary data.</text>
</comment>
<evidence type="ECO:0000256" key="3">
    <source>
        <dbReference type="ARBA" id="ARBA00023136"/>
    </source>
</evidence>
<organism evidence="7 8">
    <name type="scientific">Novosphingobium arvoryzae</name>
    <dbReference type="NCBI Taxonomy" id="1256514"/>
    <lineage>
        <taxon>Bacteria</taxon>
        <taxon>Pseudomonadati</taxon>
        <taxon>Pseudomonadota</taxon>
        <taxon>Alphaproteobacteria</taxon>
        <taxon>Sphingomonadales</taxon>
        <taxon>Sphingomonadaceae</taxon>
        <taxon>Novosphingobium</taxon>
    </lineage>
</organism>
<keyword evidence="2" id="KW-1134">Transmembrane beta strand</keyword>
<dbReference type="PROSITE" id="PS51318">
    <property type="entry name" value="TAT"/>
    <property type="match status" value="1"/>
</dbReference>
<keyword evidence="8" id="KW-1185">Reference proteome</keyword>
<evidence type="ECO:0000256" key="1">
    <source>
        <dbReference type="ARBA" id="ARBA00004370"/>
    </source>
</evidence>
<evidence type="ECO:0000259" key="6">
    <source>
        <dbReference type="Pfam" id="PF01103"/>
    </source>
</evidence>
<evidence type="ECO:0000256" key="2">
    <source>
        <dbReference type="ARBA" id="ARBA00022452"/>
    </source>
</evidence>
<dbReference type="InterPro" id="IPR006311">
    <property type="entry name" value="TAT_signal"/>
</dbReference>
<evidence type="ECO:0000256" key="4">
    <source>
        <dbReference type="SAM" id="MobiDB-lite"/>
    </source>
</evidence>
<dbReference type="EMBL" id="BMZD01000001">
    <property type="protein sequence ID" value="GGZ87754.1"/>
    <property type="molecule type" value="Genomic_DNA"/>
</dbReference>
<proteinExistence type="predicted"/>
<sequence length="717" mass="75869">MACPTDHSSPRRFARSPAMLALAAALPLWSMPVLAQATPPTAEPVIPDPEFDAAIPPLGPDDDPELGAPLESVEAFERRVAAPPPDQPEAAAAIPPGQDAELAAPLPPLDQASEQSLMLAQEAAADPVPGEPGDVTVAYQVQLDGLEIADRETDADLLASFNALSALRKGKGRAGNLAMIRARLAEDSQLLQTILTAQGWYAPNIRSRLVLAAEATGAAPIATLSVEPGRRFAFSDIVITAGPTDPPGLIRDNLGLRTGDPILAEQVLAAEAQVAVALPENGYPFAQVGERDIVLDREAGTGSYTLPVTTGPRGRFADFATTGRQAFGAEHIRVLSRFRQGELYDSRKVDDLRKALVATGLFSAVAVEPQRGGAPAGDGTEPVTLLVQQEAGPPRTIAGTVGYAAGQGLTAKASWTHRNLFPPEGAVIAQAALGTQEQSLGATFRRANAGQRDRTIEFAAEAFRSDYEAYSAYTGRLAARISRDSTPLWQKRLTYSLGVEVLATGETDYDAATRTRPRQTYYVAAGSAQLGFDTTDSLLNPTAGYRLTTLIQPEATLNQGFNSYARARIEASAYQQVGKALVLAGRVRIGTIQGAELADIAPSRRLYAGGGGSVRGFAFQSLGEQAPDGRPVGGRSLAEGSLEARYRVGDYGLVAFIDAGQAWRETTPQFNDLRYGVGIGGRFYTNFGPVRLDVATPLARRPGEALINVYVSIGQAF</sequence>
<reference evidence="7" key="2">
    <citation type="submission" date="2020-09" db="EMBL/GenBank/DDBJ databases">
        <authorList>
            <person name="Sun Q."/>
            <person name="Kim S."/>
        </authorList>
    </citation>
    <scope>NUCLEOTIDE SEQUENCE</scope>
    <source>
        <strain evidence="7">KCTC 32422</strain>
    </source>
</reference>
<evidence type="ECO:0000256" key="5">
    <source>
        <dbReference type="SAM" id="SignalP"/>
    </source>
</evidence>
<feature type="domain" description="Bacterial surface antigen (D15)" evidence="6">
    <location>
        <begin position="429"/>
        <end position="717"/>
    </location>
</feature>
<dbReference type="Gene3D" id="2.40.160.50">
    <property type="entry name" value="membrane protein fhac: a member of the omp85/tpsb transporter family"/>
    <property type="match status" value="1"/>
</dbReference>
<feature type="signal peptide" evidence="5">
    <location>
        <begin position="1"/>
        <end position="35"/>
    </location>
</feature>
<feature type="region of interest" description="Disordered" evidence="4">
    <location>
        <begin position="39"/>
        <end position="69"/>
    </location>
</feature>
<keyword evidence="5" id="KW-0732">Signal</keyword>
<reference evidence="7" key="1">
    <citation type="journal article" date="2014" name="Int. J. Syst. Evol. Microbiol.">
        <title>Complete genome sequence of Corynebacterium casei LMG S-19264T (=DSM 44701T), isolated from a smear-ripened cheese.</title>
        <authorList>
            <consortium name="US DOE Joint Genome Institute (JGI-PGF)"/>
            <person name="Walter F."/>
            <person name="Albersmeier A."/>
            <person name="Kalinowski J."/>
            <person name="Ruckert C."/>
        </authorList>
    </citation>
    <scope>NUCLEOTIDE SEQUENCE</scope>
    <source>
        <strain evidence="7">KCTC 32422</strain>
    </source>
</reference>
<dbReference type="PANTHER" id="PTHR12815:SF42">
    <property type="entry name" value="BACTERIAL SURFACE ANTIGEN (D15) DOMAIN-CONTAINING PROTEIN"/>
    <property type="match status" value="1"/>
</dbReference>
<gene>
    <name evidence="7" type="ORF">GCM10011617_03130</name>
</gene>
<dbReference type="InterPro" id="IPR039910">
    <property type="entry name" value="D15-like"/>
</dbReference>
<evidence type="ECO:0000313" key="8">
    <source>
        <dbReference type="Proteomes" id="UP000634139"/>
    </source>
</evidence>
<accession>A0A918VCP4</accession>
<dbReference type="AlphaFoldDB" id="A0A918VCP4"/>
<dbReference type="GO" id="GO:0019867">
    <property type="term" value="C:outer membrane"/>
    <property type="evidence" value="ECO:0007669"/>
    <property type="project" value="InterPro"/>
</dbReference>
<protein>
    <submittedName>
        <fullName evidence="7">Outer membrane protein assembly factor</fullName>
    </submittedName>
</protein>
<evidence type="ECO:0000313" key="7">
    <source>
        <dbReference type="EMBL" id="GGZ87754.1"/>
    </source>
</evidence>
<dbReference type="Pfam" id="PF01103">
    <property type="entry name" value="Omp85"/>
    <property type="match status" value="1"/>
</dbReference>
<dbReference type="Gene3D" id="3.10.20.310">
    <property type="entry name" value="membrane protein fhac"/>
    <property type="match status" value="1"/>
</dbReference>
<comment type="subcellular location">
    <subcellularLocation>
        <location evidence="1">Membrane</location>
    </subcellularLocation>
</comment>
<dbReference type="Proteomes" id="UP000634139">
    <property type="component" value="Unassembled WGS sequence"/>
</dbReference>
<keyword evidence="3" id="KW-0472">Membrane</keyword>
<name>A0A918VCP4_9SPHN</name>
<keyword evidence="2" id="KW-0812">Transmembrane</keyword>
<dbReference type="InterPro" id="IPR000184">
    <property type="entry name" value="Bac_surfAg_D15"/>
</dbReference>
<dbReference type="PANTHER" id="PTHR12815">
    <property type="entry name" value="SORTING AND ASSEMBLY MACHINERY SAMM50 PROTEIN FAMILY MEMBER"/>
    <property type="match status" value="1"/>
</dbReference>